<accession>A0A9D1FUR1</accession>
<dbReference type="EMBL" id="DVJO01000041">
    <property type="protein sequence ID" value="HIS82320.1"/>
    <property type="molecule type" value="Genomic_DNA"/>
</dbReference>
<protein>
    <recommendedName>
        <fullName evidence="2">Glycine-rich domain-containing protein</fullName>
    </recommendedName>
</protein>
<reference evidence="3" key="1">
    <citation type="submission" date="2020-10" db="EMBL/GenBank/DDBJ databases">
        <authorList>
            <person name="Gilroy R."/>
        </authorList>
    </citation>
    <scope>NUCLEOTIDE SEQUENCE</scope>
    <source>
        <strain evidence="3">CHK152-2994</strain>
    </source>
</reference>
<evidence type="ECO:0000259" key="2">
    <source>
        <dbReference type="Pfam" id="PF21722"/>
    </source>
</evidence>
<gene>
    <name evidence="3" type="ORF">IAD41_01770</name>
</gene>
<organism evidence="3 4">
    <name type="scientific">Candidatus Scatenecus faecavium</name>
    <dbReference type="NCBI Taxonomy" id="2840915"/>
    <lineage>
        <taxon>Bacteria</taxon>
        <taxon>Candidatus Scatenecus</taxon>
    </lineage>
</organism>
<dbReference type="InterPro" id="IPR049304">
    <property type="entry name" value="Gly_rich_dom"/>
</dbReference>
<evidence type="ECO:0000256" key="1">
    <source>
        <dbReference type="SAM" id="MobiDB-lite"/>
    </source>
</evidence>
<feature type="region of interest" description="Disordered" evidence="1">
    <location>
        <begin position="748"/>
        <end position="785"/>
    </location>
</feature>
<dbReference type="AlphaFoldDB" id="A0A9D1FUR1"/>
<dbReference type="Pfam" id="PF21722">
    <property type="entry name" value="Gly_rich_2"/>
    <property type="match status" value="1"/>
</dbReference>
<proteinExistence type="predicted"/>
<name>A0A9D1FUR1_9BACT</name>
<dbReference type="Proteomes" id="UP000824139">
    <property type="component" value="Unassembled WGS sequence"/>
</dbReference>
<feature type="compositionally biased region" description="Low complexity" evidence="1">
    <location>
        <begin position="579"/>
        <end position="598"/>
    </location>
</feature>
<reference evidence="3" key="2">
    <citation type="journal article" date="2021" name="PeerJ">
        <title>Extensive microbial diversity within the chicken gut microbiome revealed by metagenomics and culture.</title>
        <authorList>
            <person name="Gilroy R."/>
            <person name="Ravi A."/>
            <person name="Getino M."/>
            <person name="Pursley I."/>
            <person name="Horton D.L."/>
            <person name="Alikhan N.F."/>
            <person name="Baker D."/>
            <person name="Gharbi K."/>
            <person name="Hall N."/>
            <person name="Watson M."/>
            <person name="Adriaenssens E.M."/>
            <person name="Foster-Nyarko E."/>
            <person name="Jarju S."/>
            <person name="Secka A."/>
            <person name="Antonio M."/>
            <person name="Oren A."/>
            <person name="Chaudhuri R.R."/>
            <person name="La Ragione R."/>
            <person name="Hildebrand F."/>
            <person name="Pallen M.J."/>
        </authorList>
    </citation>
    <scope>NUCLEOTIDE SEQUENCE</scope>
    <source>
        <strain evidence="3">CHK152-2994</strain>
    </source>
</reference>
<evidence type="ECO:0000313" key="3">
    <source>
        <dbReference type="EMBL" id="HIS82320.1"/>
    </source>
</evidence>
<feature type="compositionally biased region" description="Polar residues" evidence="1">
    <location>
        <begin position="399"/>
        <end position="415"/>
    </location>
</feature>
<comment type="caution">
    <text evidence="3">The sequence shown here is derived from an EMBL/GenBank/DDBJ whole genome shotgun (WGS) entry which is preliminary data.</text>
</comment>
<evidence type="ECO:0000313" key="4">
    <source>
        <dbReference type="Proteomes" id="UP000824139"/>
    </source>
</evidence>
<feature type="region of interest" description="Disordered" evidence="1">
    <location>
        <begin position="399"/>
        <end position="419"/>
    </location>
</feature>
<feature type="domain" description="Glycine-rich" evidence="2">
    <location>
        <begin position="823"/>
        <end position="990"/>
    </location>
</feature>
<sequence length="1027" mass="110324">MKNLRHFCGFSLVEMMMLLLITSLMLASGITVISKKHVKVPKIAMHGAYMCYYKDGQLHEEQYVGTVKSQGQNKKILDRDVTECRFKPPGRVSYLYIQATAGGGGGGDSGYKGGNLQKFTSAVDKISPFGINQTILDLKGFNEGELVANGGTIEAWAHGADESYGDAGGGGDVYYIEQNCAGSGTCIVHREWEYTGTQERDCSCDTGTINSTKDNYDYTYTCGQSSSSSSTCNRNKYEPSGVFNFSCNSYGDKRIECNSYSECEDGFTRYSSANRETESCDYYSSSCDYCRTWDNNYPYDPYECGTKENPKTCWHYKRYCTEGWRYTGRFDYGYKYVTDRDNCVSCTWDETCDGSCYIETRIPSGASCSLTGKKDLVVQTEDTYAADYDSKPHYGQLTDDINASNPVNSSSNKTDYTGKSEDDLMKIREVWRQPKNATYSYTLCNYGNPSLFTGGDGLGTFGSSALGWDNNIASCSSADVLEAFGEGIIPLGGGEVSRSYGPVKQPSTDFYNTEIKYNIIEEIGLAAFFGTDKICTNAYNGTCEPKKTVDNSSSYRNPITGTTTNNKKPLYTQCQFGGTNAGATSSSSSSTGYTQNGSRDTCSNVSGLRDFYKWHTGTEYPGYTINTKCYCKQKNPKSSGSECLYSYGDVTDENVSCYYKANVVEGGTPGKGKNCSFSSGAGVGLTYKGRSDIIPGMRGSDKICMSKYRPLYTKSDWENQAAPCYAQNGTDSQGSAEVMLNGQSCTVHSNPPKLGKGARRKGGVRTSIPTPGSAEPNGNGADGDGGNSTSIPACAAGGPHVGYCVKGVVDYKYSYTYTWNTNYLQYGEGGKAGGYNVKLIRSVKDGEFQIQLGKGGAGGAVGSGASGENGGDTIITFIPEGGTAGDPLLTVLGGAGGPGGLVGNTEQLPRYHQDGTFVAGMNGTAGESASLSNVKSNIMNLVLPVADDNILNQWLMASGAGGDGGGSTNNCWASEWHREFEGVNVVGDWGPAEEEDVACRHGANENNYYSSTPAAQDGVSGVVVISW</sequence>
<feature type="region of interest" description="Disordered" evidence="1">
    <location>
        <begin position="579"/>
        <end position="600"/>
    </location>
</feature>